<dbReference type="SUPFAM" id="SSF53756">
    <property type="entry name" value="UDP-Glycosyltransferase/glycogen phosphorylase"/>
    <property type="match status" value="1"/>
</dbReference>
<evidence type="ECO:0000313" key="3">
    <source>
        <dbReference type="EMBL" id="NWJ48815.1"/>
    </source>
</evidence>
<reference evidence="4" key="2">
    <citation type="journal article" date="2024" name="Nature">
        <title>Anoxygenic phototroph of the Chloroflexota uses a type I reaction centre.</title>
        <authorList>
            <person name="Tsuji J.M."/>
            <person name="Shaw N.A."/>
            <person name="Nagashima S."/>
            <person name="Venkiteswaran J.J."/>
            <person name="Schiff S.L."/>
            <person name="Watanabe T."/>
            <person name="Fukui M."/>
            <person name="Hanada S."/>
            <person name="Tank M."/>
            <person name="Neufeld J.D."/>
        </authorList>
    </citation>
    <scope>NUCLEOTIDE SEQUENCE</scope>
    <source>
        <strain evidence="4">L227-S17</strain>
    </source>
</reference>
<dbReference type="GO" id="GO:0033072">
    <property type="term" value="P:vancomycin biosynthetic process"/>
    <property type="evidence" value="ECO:0007669"/>
    <property type="project" value="UniProtKB-ARBA"/>
</dbReference>
<dbReference type="InterPro" id="IPR004276">
    <property type="entry name" value="GlycoTrans_28_N"/>
</dbReference>
<feature type="domain" description="Erythromycin biosynthesis protein CIII-like C-terminal" evidence="2">
    <location>
        <begin position="294"/>
        <end position="407"/>
    </location>
</feature>
<dbReference type="CDD" id="cd03784">
    <property type="entry name" value="GT1_Gtf-like"/>
    <property type="match status" value="1"/>
</dbReference>
<evidence type="ECO:0000313" key="6">
    <source>
        <dbReference type="Proteomes" id="UP001431572"/>
    </source>
</evidence>
<dbReference type="Pfam" id="PF03033">
    <property type="entry name" value="Glyco_transf_28"/>
    <property type="match status" value="1"/>
</dbReference>
<dbReference type="EMBL" id="CP128400">
    <property type="protein sequence ID" value="WJW68747.1"/>
    <property type="molecule type" value="Genomic_DNA"/>
</dbReference>
<dbReference type="InterPro" id="IPR002213">
    <property type="entry name" value="UDP_glucos_trans"/>
</dbReference>
<accession>A0A8T7M9L0</accession>
<dbReference type="InterPro" id="IPR050426">
    <property type="entry name" value="Glycosyltransferase_28"/>
</dbReference>
<dbReference type="PANTHER" id="PTHR48050">
    <property type="entry name" value="STEROL 3-BETA-GLUCOSYLTRANSFERASE"/>
    <property type="match status" value="1"/>
</dbReference>
<keyword evidence="6" id="KW-1185">Reference proteome</keyword>
<gene>
    <name evidence="3" type="ORF">HXX08_23395</name>
    <name evidence="4" type="ORF">OZ401_004364</name>
</gene>
<organism evidence="3 5">
    <name type="scientific">Candidatus Chlorohelix allophototropha</name>
    <dbReference type="NCBI Taxonomy" id="3003348"/>
    <lineage>
        <taxon>Bacteria</taxon>
        <taxon>Bacillati</taxon>
        <taxon>Chloroflexota</taxon>
        <taxon>Chloroflexia</taxon>
        <taxon>Candidatus Chloroheliales</taxon>
        <taxon>Candidatus Chloroheliaceae</taxon>
        <taxon>Candidatus Chlorohelix</taxon>
    </lineage>
</organism>
<dbReference type="PANTHER" id="PTHR48050:SF13">
    <property type="entry name" value="STEROL 3-BETA-GLUCOSYLTRANSFERASE UGT80A2"/>
    <property type="match status" value="1"/>
</dbReference>
<name>A0A8T7M9L0_9CHLR</name>
<dbReference type="GO" id="GO:0016758">
    <property type="term" value="F:hexosyltransferase activity"/>
    <property type="evidence" value="ECO:0007669"/>
    <property type="project" value="InterPro"/>
</dbReference>
<dbReference type="EMBL" id="JACATZ010000003">
    <property type="protein sequence ID" value="NWJ48815.1"/>
    <property type="molecule type" value="Genomic_DNA"/>
</dbReference>
<dbReference type="GO" id="GO:0008194">
    <property type="term" value="F:UDP-glycosyltransferase activity"/>
    <property type="evidence" value="ECO:0007669"/>
    <property type="project" value="InterPro"/>
</dbReference>
<dbReference type="AlphaFoldDB" id="A0A8T7M9L0"/>
<evidence type="ECO:0000313" key="5">
    <source>
        <dbReference type="Proteomes" id="UP000521676"/>
    </source>
</evidence>
<dbReference type="Proteomes" id="UP000521676">
    <property type="component" value="Unassembled WGS sequence"/>
</dbReference>
<evidence type="ECO:0000259" key="1">
    <source>
        <dbReference type="Pfam" id="PF03033"/>
    </source>
</evidence>
<dbReference type="Pfam" id="PF06722">
    <property type="entry name" value="EryCIII-like_C"/>
    <property type="match status" value="1"/>
</dbReference>
<sequence length="423" mass="45974">MLISILTTGTRGDTQPYIALGLALQKAGHQVRVAAFENYESFVKEHGLEFYPIKGDVSKVTTTDSSIAAMKADNPLKVLFSFNKLKALVFDLQKDFFNACVGADAVVYHPGAAIGYFIAQRLKIPAILATPFPMTPTRDYPALIFYNTPRLGKTFNLATHKIFGKIMWFASSSPVKQYWKQEFGHAPENFTSPFDKQNTQSLPTIVSCSNFVFPRPNDWSEHVYNTGYWFLEEEAAWKPSPALLNFLEKGAPPVYVGFGSIGDPALAAQTTALVIKALKLSGQRGILATGWSGLSNLADIPPEIFILESVPHSWLFPRMAAVVHHGGAGTTAAGLWAGVPSVLIPSGNDQFAWGRRVFELGVGAKPIPRKKLTAEKLAEAISFALTKEIKDAAKELGMKIQGENGAEAAAQIISNCVAQKTPA</sequence>
<reference evidence="3 5" key="1">
    <citation type="submission" date="2020-06" db="EMBL/GenBank/DDBJ databases">
        <title>Anoxygenic phototrophic Chloroflexota member uses a Type I reaction center.</title>
        <authorList>
            <person name="Tsuji J.M."/>
            <person name="Shaw N.A."/>
            <person name="Nagashima S."/>
            <person name="Venkiteswaran J."/>
            <person name="Schiff S.L."/>
            <person name="Hanada S."/>
            <person name="Tank M."/>
            <person name="Neufeld J.D."/>
        </authorList>
    </citation>
    <scope>NUCLEOTIDE SEQUENCE [LARGE SCALE GENOMIC DNA]</scope>
    <source>
        <strain evidence="3">L227-S17</strain>
    </source>
</reference>
<protein>
    <submittedName>
        <fullName evidence="3 4">Glycosyltransferase</fullName>
    </submittedName>
</protein>
<feature type="domain" description="Glycosyltransferase family 28 N-terminal" evidence="1">
    <location>
        <begin position="4"/>
        <end position="139"/>
    </location>
</feature>
<dbReference type="FunFam" id="3.40.50.2000:FF:000009">
    <property type="entry name" value="Sterol 3-beta-glucosyltransferase UGT80A2"/>
    <property type="match status" value="1"/>
</dbReference>
<evidence type="ECO:0000313" key="4">
    <source>
        <dbReference type="EMBL" id="WJW68747.1"/>
    </source>
</evidence>
<dbReference type="GO" id="GO:0005975">
    <property type="term" value="P:carbohydrate metabolic process"/>
    <property type="evidence" value="ECO:0007669"/>
    <property type="project" value="InterPro"/>
</dbReference>
<dbReference type="Gene3D" id="3.40.50.2000">
    <property type="entry name" value="Glycogen Phosphorylase B"/>
    <property type="match status" value="2"/>
</dbReference>
<dbReference type="RefSeq" id="WP_341470653.1">
    <property type="nucleotide sequence ID" value="NZ_CP128400.1"/>
</dbReference>
<evidence type="ECO:0000259" key="2">
    <source>
        <dbReference type="Pfam" id="PF06722"/>
    </source>
</evidence>
<dbReference type="Proteomes" id="UP001431572">
    <property type="component" value="Chromosome 2"/>
</dbReference>
<proteinExistence type="predicted"/>
<dbReference type="InterPro" id="IPR010610">
    <property type="entry name" value="EryCIII-like_C"/>
</dbReference>